<dbReference type="AlphaFoldDB" id="A0A917HY86"/>
<dbReference type="Proteomes" id="UP000633278">
    <property type="component" value="Unassembled WGS sequence"/>
</dbReference>
<sequence>MKFLTFILSAYILVLNLAPCEDYTVLNDEVKTEISQGFNHDNQDSDLCTPFCNCQCCHINVMQLKLVNVKFNTSFISTQDFFYLNGIEKDFTPSILQPPKV</sequence>
<proteinExistence type="predicted"/>
<protein>
    <submittedName>
        <fullName evidence="1">Uncharacterized protein</fullName>
    </submittedName>
</protein>
<comment type="caution">
    <text evidence="1">The sequence shown here is derived from an EMBL/GenBank/DDBJ whole genome shotgun (WGS) entry which is preliminary data.</text>
</comment>
<dbReference type="EMBL" id="BMJW01000001">
    <property type="protein sequence ID" value="GGG96025.1"/>
    <property type="molecule type" value="Genomic_DNA"/>
</dbReference>
<evidence type="ECO:0000313" key="2">
    <source>
        <dbReference type="Proteomes" id="UP000633278"/>
    </source>
</evidence>
<dbReference type="RefSeq" id="WP_188598376.1">
    <property type="nucleotide sequence ID" value="NZ_BMJW01000001.1"/>
</dbReference>
<evidence type="ECO:0000313" key="1">
    <source>
        <dbReference type="EMBL" id="GGG96025.1"/>
    </source>
</evidence>
<keyword evidence="2" id="KW-1185">Reference proteome</keyword>
<dbReference type="Pfam" id="PF20365">
    <property type="entry name" value="DUF6660"/>
    <property type="match status" value="1"/>
</dbReference>
<dbReference type="InterPro" id="IPR046601">
    <property type="entry name" value="DUF6660"/>
</dbReference>
<name>A0A917HY86_9FLAO</name>
<gene>
    <name evidence="1" type="ORF">GCM10011416_12170</name>
</gene>
<reference evidence="1" key="2">
    <citation type="submission" date="2020-09" db="EMBL/GenBank/DDBJ databases">
        <authorList>
            <person name="Sun Q."/>
            <person name="Zhou Y."/>
        </authorList>
    </citation>
    <scope>NUCLEOTIDE SEQUENCE</scope>
    <source>
        <strain evidence="1">CGMCC 1.15763</strain>
    </source>
</reference>
<reference evidence="1" key="1">
    <citation type="journal article" date="2014" name="Int. J. Syst. Evol. Microbiol.">
        <title>Complete genome sequence of Corynebacterium casei LMG S-19264T (=DSM 44701T), isolated from a smear-ripened cheese.</title>
        <authorList>
            <consortium name="US DOE Joint Genome Institute (JGI-PGF)"/>
            <person name="Walter F."/>
            <person name="Albersmeier A."/>
            <person name="Kalinowski J."/>
            <person name="Ruckert C."/>
        </authorList>
    </citation>
    <scope>NUCLEOTIDE SEQUENCE</scope>
    <source>
        <strain evidence="1">CGMCC 1.15763</strain>
    </source>
</reference>
<accession>A0A917HY86</accession>
<organism evidence="1 2">
    <name type="scientific">Polaribacter pacificus</name>
    <dbReference type="NCBI Taxonomy" id="1775173"/>
    <lineage>
        <taxon>Bacteria</taxon>
        <taxon>Pseudomonadati</taxon>
        <taxon>Bacteroidota</taxon>
        <taxon>Flavobacteriia</taxon>
        <taxon>Flavobacteriales</taxon>
        <taxon>Flavobacteriaceae</taxon>
    </lineage>
</organism>